<evidence type="ECO:0000256" key="2">
    <source>
        <dbReference type="ARBA" id="ARBA00004922"/>
    </source>
</evidence>
<dbReference type="GO" id="GO:0004377">
    <property type="term" value="F:GDP-Man:Man(3)GlcNAc(2)-PP-Dol alpha-1,2-mannosyltransferase activity"/>
    <property type="evidence" value="ECO:0007669"/>
    <property type="project" value="UniProtKB-UniRule"/>
</dbReference>
<dbReference type="InterPro" id="IPR001296">
    <property type="entry name" value="Glyco_trans_1"/>
</dbReference>
<dbReference type="EC" id="2.4.1.131" evidence="3 12"/>
<dbReference type="Pfam" id="PF15924">
    <property type="entry name" value="ALG11_N"/>
    <property type="match status" value="1"/>
</dbReference>
<proteinExistence type="inferred from homology"/>
<organism evidence="15 16">
    <name type="scientific">Eremothecium sinecaudum</name>
    <dbReference type="NCBI Taxonomy" id="45286"/>
    <lineage>
        <taxon>Eukaryota</taxon>
        <taxon>Fungi</taxon>
        <taxon>Dikarya</taxon>
        <taxon>Ascomycota</taxon>
        <taxon>Saccharomycotina</taxon>
        <taxon>Saccharomycetes</taxon>
        <taxon>Saccharomycetales</taxon>
        <taxon>Saccharomycetaceae</taxon>
        <taxon>Eremothecium</taxon>
    </lineage>
</organism>
<dbReference type="STRING" id="45286.A0A109UXC0"/>
<dbReference type="AlphaFoldDB" id="A0A109UXC0"/>
<dbReference type="UniPathway" id="UPA00378"/>
<reference evidence="15 16" key="1">
    <citation type="submission" date="2016-01" db="EMBL/GenBank/DDBJ databases">
        <title>Genome sequence of the yeast Holleya sinecauda.</title>
        <authorList>
            <person name="Dietrich F.S."/>
        </authorList>
    </citation>
    <scope>NUCLEOTIDE SEQUENCE [LARGE SCALE GENOMIC DNA]</scope>
    <source>
        <strain evidence="15 16">ATCC 58844</strain>
    </source>
</reference>
<evidence type="ECO:0000256" key="7">
    <source>
        <dbReference type="ARBA" id="ARBA00022692"/>
    </source>
</evidence>
<keyword evidence="5 12" id="KW-0328">Glycosyltransferase</keyword>
<evidence type="ECO:0000256" key="1">
    <source>
        <dbReference type="ARBA" id="ARBA00004389"/>
    </source>
</evidence>
<dbReference type="GO" id="GO:0005789">
    <property type="term" value="C:endoplasmic reticulum membrane"/>
    <property type="evidence" value="ECO:0007669"/>
    <property type="project" value="UniProtKB-SubCell"/>
</dbReference>
<keyword evidence="7" id="KW-0812">Transmembrane</keyword>
<dbReference type="GO" id="GO:0006487">
    <property type="term" value="P:protein N-linked glycosylation"/>
    <property type="evidence" value="ECO:0007669"/>
    <property type="project" value="TreeGrafter"/>
</dbReference>
<evidence type="ECO:0000256" key="9">
    <source>
        <dbReference type="ARBA" id="ARBA00022989"/>
    </source>
</evidence>
<evidence type="ECO:0000256" key="11">
    <source>
        <dbReference type="ARBA" id="ARBA00045065"/>
    </source>
</evidence>
<keyword evidence="10" id="KW-0472">Membrane</keyword>
<keyword evidence="16" id="KW-1185">Reference proteome</keyword>
<evidence type="ECO:0000256" key="12">
    <source>
        <dbReference type="RuleBase" id="RU367051"/>
    </source>
</evidence>
<evidence type="ECO:0000256" key="4">
    <source>
        <dbReference type="ARBA" id="ARBA00022018"/>
    </source>
</evidence>
<comment type="catalytic activity">
    <reaction evidence="11 12">
        <text>an alpha-D-Man-(1-&gt;3)-[alpha-D-Man-(1-&gt;6)]-beta-D-Man-(1-&gt;4)-beta-D-GlcNAc-(1-&gt;4)-alpha-D-GlcNAc-diphospho-di-trans,poly-cis-dolichol + 2 GDP-alpha-D-mannose = an alpha-D-Man-(1-&gt;2)-alpha-D-Man-(1-&gt;2)-alpha-D-Man-(1-&gt;3)-[alpha-D-Man-(1-&gt;6)]-beta-D-Man-(1-&gt;4)-beta-D-GlcNAc-(1-&gt;4)-alpha-D-GlcNAc-diphospho-di-trans,poly-cis-dolichol + 2 GDP + 2 H(+)</text>
        <dbReference type="Rhea" id="RHEA:29523"/>
        <dbReference type="Rhea" id="RHEA-COMP:19515"/>
        <dbReference type="Rhea" id="RHEA-COMP:19516"/>
        <dbReference type="ChEBI" id="CHEBI:15378"/>
        <dbReference type="ChEBI" id="CHEBI:57527"/>
        <dbReference type="ChEBI" id="CHEBI:58189"/>
        <dbReference type="ChEBI" id="CHEBI:132511"/>
        <dbReference type="ChEBI" id="CHEBI:132515"/>
        <dbReference type="EC" id="2.4.1.131"/>
    </reaction>
    <physiologicalReaction direction="left-to-right" evidence="11 12">
        <dbReference type="Rhea" id="RHEA:29524"/>
    </physiologicalReaction>
</comment>
<dbReference type="EMBL" id="CP014245">
    <property type="protein sequence ID" value="AMD21076.1"/>
    <property type="molecule type" value="Genomic_DNA"/>
</dbReference>
<evidence type="ECO:0000256" key="10">
    <source>
        <dbReference type="ARBA" id="ARBA00023136"/>
    </source>
</evidence>
<name>A0A109UXC0_9SACH</name>
<dbReference type="CDD" id="cd03806">
    <property type="entry name" value="GT4_ALG11-like"/>
    <property type="match status" value="1"/>
</dbReference>
<comment type="similarity">
    <text evidence="12">Belongs to the glycosyltransferase group 1 family. Glycosyltransferase 4 subfamily.</text>
</comment>
<keyword evidence="6 12" id="KW-0808">Transferase</keyword>
<comment type="pathway">
    <text evidence="2 12">Protein modification; protein glycosylation.</text>
</comment>
<evidence type="ECO:0000256" key="6">
    <source>
        <dbReference type="ARBA" id="ARBA00022679"/>
    </source>
</evidence>
<evidence type="ECO:0000313" key="16">
    <source>
        <dbReference type="Proteomes" id="UP000243052"/>
    </source>
</evidence>
<dbReference type="PANTHER" id="PTHR45919:SF1">
    <property type="entry name" value="GDP-MAN:MAN(3)GLCNAC(2)-PP-DOL ALPHA-1,2-MANNOSYLTRANSFERASE"/>
    <property type="match status" value="1"/>
</dbReference>
<dbReference type="Pfam" id="PF00534">
    <property type="entry name" value="Glycos_transf_1"/>
    <property type="match status" value="1"/>
</dbReference>
<dbReference type="SUPFAM" id="SSF53756">
    <property type="entry name" value="UDP-Glycosyltransferase/glycogen phosphorylase"/>
    <property type="match status" value="1"/>
</dbReference>
<dbReference type="OrthoDB" id="2276068at2759"/>
<evidence type="ECO:0000259" key="14">
    <source>
        <dbReference type="Pfam" id="PF15924"/>
    </source>
</evidence>
<protein>
    <recommendedName>
        <fullName evidence="4 12">GDP-Man:Man(3)GlcNAc(2)-PP-Dol alpha-1,2-mannosyltransferase</fullName>
        <ecNumber evidence="3 12">2.4.1.131</ecNumber>
    </recommendedName>
</protein>
<dbReference type="Gene3D" id="3.40.50.2000">
    <property type="entry name" value="Glycogen Phosphorylase B"/>
    <property type="match status" value="1"/>
</dbReference>
<evidence type="ECO:0000256" key="5">
    <source>
        <dbReference type="ARBA" id="ARBA00022676"/>
    </source>
</evidence>
<evidence type="ECO:0000259" key="13">
    <source>
        <dbReference type="Pfam" id="PF00534"/>
    </source>
</evidence>
<gene>
    <name evidence="15" type="ORF">AW171_hschr53009</name>
</gene>
<keyword evidence="8 12" id="KW-0256">Endoplasmic reticulum</keyword>
<accession>A0A109UXC0</accession>
<dbReference type="Proteomes" id="UP000243052">
    <property type="component" value="Chromosome v"/>
</dbReference>
<evidence type="ECO:0000256" key="8">
    <source>
        <dbReference type="ARBA" id="ARBA00022824"/>
    </source>
</evidence>
<feature type="domain" description="ALG11 mannosyltransferase N-terminal" evidence="14">
    <location>
        <begin position="116"/>
        <end position="315"/>
    </location>
</feature>
<dbReference type="InterPro" id="IPR038013">
    <property type="entry name" value="ALG11"/>
</dbReference>
<dbReference type="PANTHER" id="PTHR45919">
    <property type="entry name" value="GDP-MAN:MAN(3)GLCNAC(2)-PP-DOL ALPHA-1,2-MANNOSYLTRANSFERASE"/>
    <property type="match status" value="1"/>
</dbReference>
<comment type="function">
    <text evidence="12">GDP-Man:Man(3)GlcNAc(2)-PP-Dol alpha-1,2-mannosyltransferase that operates in the biosynthetic pathway of dolichol-linked oligosaccharides, the glycan precursors employed in protein asparagine (N)-glycosylation. The assembly of dolichol-linked oligosaccharides begins on the cytosolic side of the endoplasmic reticulum membrane and finishes in its lumen. The sequential addition of sugars to dolichol pyrophosphate produces dolichol-linked oligosaccharides containing fourteen sugars, including two GlcNAcs, nine mannoses and three glucoses. Once assembled, the oligosaccharide is transferred from the lipid to nascent proteins by oligosaccharyltransferases. Catalyzes, on the cytoplasmic face of the endoplasmic reticulum, the addition of the fourth and fifth mannose residues to the dolichol-linked oligosaccharide chain, to produce Man(5)GlcNAc(2)-PP-dolichol core oligosaccharide.</text>
</comment>
<keyword evidence="9" id="KW-1133">Transmembrane helix</keyword>
<evidence type="ECO:0000256" key="3">
    <source>
        <dbReference type="ARBA" id="ARBA00012645"/>
    </source>
</evidence>
<comment type="subcellular location">
    <subcellularLocation>
        <location evidence="1">Endoplasmic reticulum membrane</location>
        <topology evidence="1">Single-pass membrane protein</topology>
    </subcellularLocation>
</comment>
<dbReference type="GeneID" id="28724352"/>
<sequence length="571" mass="65238">MSVFWNTVLLSGLSVVVCALYFKVLVRSVVQFFIIPPSNYKIRIKKAVLSTGSDGNKTPVLDFSWKNGAVRRKLLLAAEEPGEYSNKEHGNRIKIANAERSNIKKFLERSEKTSKVLFGFFHPYCNAGGGGEKVLWKAVETTLQNSADNIALIYTGDKDTNAEDILKKVIYTFGYNLDPKRIAFIYLEKRKWVDSANWPYFTLIGQAIGSIVLATEAAINCPPDVWCDTMGYPFAYPFVKGFLNIPVVSYTHYPVISTDMINKLRNMYGFKTNFSIMAKYVYWKLFMSCYKWLESSVDIVATNSTWTNNHIKAIWQSHPSIKIIYPPCSTESFELKESSDKWERKHQAVVVAQFRPEKRHELIIRSFAKFLRSAPSSDMKLVLVGSTRGQEDKDYISRLEHIAYVELQIPTFRLSFQVDCNYEQVKRYLRESSFGINAMWNEHFGIAIVEYAASGLITLAHASAGPLLDIAVPWDVDTNTQATVANKENRTGFFFKDKSDPDYRHTDSTSFPSLDELLVLVDKLSDKEKIGVATRSRLCVLHKFSDSKFSEEWTHVLDEVRVLVQKYPIEQ</sequence>
<evidence type="ECO:0000313" key="15">
    <source>
        <dbReference type="EMBL" id="AMD21076.1"/>
    </source>
</evidence>
<dbReference type="RefSeq" id="XP_017988072.1">
    <property type="nucleotide sequence ID" value="XM_018132647.1"/>
</dbReference>
<feature type="domain" description="Glycosyl transferase family 1" evidence="13">
    <location>
        <begin position="334"/>
        <end position="475"/>
    </location>
</feature>
<dbReference type="InterPro" id="IPR031814">
    <property type="entry name" value="ALG11_N"/>
</dbReference>